<dbReference type="EMBL" id="BEGY01000048">
    <property type="protein sequence ID" value="GAX80044.1"/>
    <property type="molecule type" value="Genomic_DNA"/>
</dbReference>
<keyword evidence="3" id="KW-1185">Reference proteome</keyword>
<reference evidence="2 3" key="1">
    <citation type="submission" date="2017-08" db="EMBL/GenBank/DDBJ databases">
        <title>Acidophilic green algal genome provides insights into adaptation to an acidic environment.</title>
        <authorList>
            <person name="Hirooka S."/>
            <person name="Hirose Y."/>
            <person name="Kanesaki Y."/>
            <person name="Higuchi S."/>
            <person name="Fujiwara T."/>
            <person name="Onuma R."/>
            <person name="Era A."/>
            <person name="Ohbayashi R."/>
            <person name="Uzuka A."/>
            <person name="Nozaki H."/>
            <person name="Yoshikawa H."/>
            <person name="Miyagishima S.Y."/>
        </authorList>
    </citation>
    <scope>NUCLEOTIDE SEQUENCE [LARGE SCALE GENOMIC DNA]</scope>
    <source>
        <strain evidence="2 3">NIES-2499</strain>
    </source>
</reference>
<evidence type="ECO:0000256" key="1">
    <source>
        <dbReference type="SAM" id="Phobius"/>
    </source>
</evidence>
<sequence>MSLALPKHQDAEVVSTSSMPFVRVHGADVPINWLVKQHDPNKYPNNVLSTPDQIRQSNKSIHWTKNREQLIAGAAAGVHLALFSFNLAFWGFEGMPQDRYNPSNIRLKLGIKPSRYGNMDGTKRIYYDNLARLEGID</sequence>
<keyword evidence="1" id="KW-0812">Transmembrane</keyword>
<keyword evidence="1" id="KW-0472">Membrane</keyword>
<dbReference type="Proteomes" id="UP000232323">
    <property type="component" value="Unassembled WGS sequence"/>
</dbReference>
<dbReference type="OrthoDB" id="532454at2759"/>
<protein>
    <submittedName>
        <fullName evidence="2">Uncharacterized protein</fullName>
    </submittedName>
</protein>
<comment type="caution">
    <text evidence="2">The sequence shown here is derived from an EMBL/GenBank/DDBJ whole genome shotgun (WGS) entry which is preliminary data.</text>
</comment>
<keyword evidence="1" id="KW-1133">Transmembrane helix</keyword>
<feature type="transmembrane region" description="Helical" evidence="1">
    <location>
        <begin position="70"/>
        <end position="92"/>
    </location>
</feature>
<name>A0A250XAF8_9CHLO</name>
<accession>A0A250XAF8</accession>
<evidence type="ECO:0000313" key="3">
    <source>
        <dbReference type="Proteomes" id="UP000232323"/>
    </source>
</evidence>
<evidence type="ECO:0000313" key="2">
    <source>
        <dbReference type="EMBL" id="GAX80044.1"/>
    </source>
</evidence>
<gene>
    <name evidence="2" type="ORF">CEUSTIGMA_g7483.t1</name>
</gene>
<proteinExistence type="predicted"/>
<organism evidence="2 3">
    <name type="scientific">Chlamydomonas eustigma</name>
    <dbReference type="NCBI Taxonomy" id="1157962"/>
    <lineage>
        <taxon>Eukaryota</taxon>
        <taxon>Viridiplantae</taxon>
        <taxon>Chlorophyta</taxon>
        <taxon>core chlorophytes</taxon>
        <taxon>Chlorophyceae</taxon>
        <taxon>CS clade</taxon>
        <taxon>Chlamydomonadales</taxon>
        <taxon>Chlamydomonadaceae</taxon>
        <taxon>Chlamydomonas</taxon>
    </lineage>
</organism>
<dbReference type="AlphaFoldDB" id="A0A250XAF8"/>